<dbReference type="RefSeq" id="WP_213375216.1">
    <property type="nucleotide sequence ID" value="NZ_BSFJ01000002.1"/>
</dbReference>
<proteinExistence type="predicted"/>
<dbReference type="EMBL" id="BSFJ01000002">
    <property type="protein sequence ID" value="GLK70221.1"/>
    <property type="molecule type" value="Genomic_DNA"/>
</dbReference>
<name>A0A9W6J5K1_9HYPH</name>
<sequence>MADYHSPTVIQPTIPSADMTALERLILGHIFDTEADGDGLYLFAEIGPSDSFELPVPDLRRAIAASADTESTVNAYISERIAAPTDDDTHVEIDLSGMSWEFILQDIVRRSPTLDHVTAISAFTCTRMRPDGFGGMAVVITADAIRGKSTNDIVEDFLGDDAHDALYAGTHVLLRVREHAVKEQIAEAIGADPDLTSINPDAVTESDIRSACLDVVACSDLSEEQGAAEFRAAVAAIRAAERRDQAPG</sequence>
<gene>
    <name evidence="1" type="ORF">GCM10017643_03360</name>
</gene>
<reference evidence="1" key="1">
    <citation type="journal article" date="2014" name="Int. J. Syst. Evol. Microbiol.">
        <title>Complete genome sequence of Corynebacterium casei LMG S-19264T (=DSM 44701T), isolated from a smear-ripened cheese.</title>
        <authorList>
            <consortium name="US DOE Joint Genome Institute (JGI-PGF)"/>
            <person name="Walter F."/>
            <person name="Albersmeier A."/>
            <person name="Kalinowski J."/>
            <person name="Ruckert C."/>
        </authorList>
    </citation>
    <scope>NUCLEOTIDE SEQUENCE</scope>
    <source>
        <strain evidence="1">VKM B-2484</strain>
    </source>
</reference>
<accession>A0A9W6J5K1</accession>
<keyword evidence="2" id="KW-1185">Reference proteome</keyword>
<evidence type="ECO:0000313" key="2">
    <source>
        <dbReference type="Proteomes" id="UP001143370"/>
    </source>
</evidence>
<organism evidence="1 2">
    <name type="scientific">Ancylobacter dichloromethanicus</name>
    <dbReference type="NCBI Taxonomy" id="518825"/>
    <lineage>
        <taxon>Bacteria</taxon>
        <taxon>Pseudomonadati</taxon>
        <taxon>Pseudomonadota</taxon>
        <taxon>Alphaproteobacteria</taxon>
        <taxon>Hyphomicrobiales</taxon>
        <taxon>Xanthobacteraceae</taxon>
        <taxon>Ancylobacter</taxon>
    </lineage>
</organism>
<dbReference type="Proteomes" id="UP001143370">
    <property type="component" value="Unassembled WGS sequence"/>
</dbReference>
<reference evidence="1" key="2">
    <citation type="submission" date="2023-01" db="EMBL/GenBank/DDBJ databases">
        <authorList>
            <person name="Sun Q."/>
            <person name="Evtushenko L."/>
        </authorList>
    </citation>
    <scope>NUCLEOTIDE SEQUENCE</scope>
    <source>
        <strain evidence="1">VKM B-2484</strain>
    </source>
</reference>
<protein>
    <submittedName>
        <fullName evidence="1">Uncharacterized protein</fullName>
    </submittedName>
</protein>
<evidence type="ECO:0000313" key="1">
    <source>
        <dbReference type="EMBL" id="GLK70221.1"/>
    </source>
</evidence>
<dbReference type="AlphaFoldDB" id="A0A9W6J5K1"/>
<comment type="caution">
    <text evidence="1">The sequence shown here is derived from an EMBL/GenBank/DDBJ whole genome shotgun (WGS) entry which is preliminary data.</text>
</comment>